<dbReference type="Pfam" id="PF20119">
    <property type="entry name" value="DUF6509"/>
    <property type="match status" value="1"/>
</dbReference>
<accession>A0A366F2W8</accession>
<dbReference type="OrthoDB" id="2736409at2"/>
<reference evidence="1 2" key="1">
    <citation type="submission" date="2018-06" db="EMBL/GenBank/DDBJ databases">
        <title>Freshwater and sediment microbial communities from various areas in North America, analyzing microbe dynamics in response to fracking.</title>
        <authorList>
            <person name="Lamendella R."/>
        </authorList>
    </citation>
    <scope>NUCLEOTIDE SEQUENCE [LARGE SCALE GENOMIC DNA]</scope>
    <source>
        <strain evidence="1 2">97B</strain>
    </source>
</reference>
<dbReference type="AlphaFoldDB" id="A0A366F2W8"/>
<comment type="caution">
    <text evidence="1">The sequence shown here is derived from an EMBL/GenBank/DDBJ whole genome shotgun (WGS) entry which is preliminary data.</text>
</comment>
<organism evidence="1 2">
    <name type="scientific">Rossellomorea aquimaris</name>
    <dbReference type="NCBI Taxonomy" id="189382"/>
    <lineage>
        <taxon>Bacteria</taxon>
        <taxon>Bacillati</taxon>
        <taxon>Bacillota</taxon>
        <taxon>Bacilli</taxon>
        <taxon>Bacillales</taxon>
        <taxon>Bacillaceae</taxon>
        <taxon>Rossellomorea</taxon>
    </lineage>
</organism>
<gene>
    <name evidence="1" type="ORF">DET59_101417</name>
</gene>
<evidence type="ECO:0000313" key="1">
    <source>
        <dbReference type="EMBL" id="RBP08045.1"/>
    </source>
</evidence>
<dbReference type="InterPro" id="IPR045424">
    <property type="entry name" value="DUF6509"/>
</dbReference>
<proteinExistence type="predicted"/>
<sequence>MNITSHSAEELKDPTGILNGDRYEVILDIEVPEDDELYREQGIYIKVIFVRDENGSRIVQSTIVERNTESYLDFELEEEEESLLLSYCEENIG</sequence>
<dbReference type="Proteomes" id="UP000252118">
    <property type="component" value="Unassembled WGS sequence"/>
</dbReference>
<dbReference type="EMBL" id="QNRJ01000001">
    <property type="protein sequence ID" value="RBP08045.1"/>
    <property type="molecule type" value="Genomic_DNA"/>
</dbReference>
<protein>
    <recommendedName>
        <fullName evidence="3">Pullulanase</fullName>
    </recommendedName>
</protein>
<name>A0A366F2W8_9BACI</name>
<dbReference type="RefSeq" id="WP_113967913.1">
    <property type="nucleotide sequence ID" value="NZ_QNRJ01000001.1"/>
</dbReference>
<evidence type="ECO:0008006" key="3">
    <source>
        <dbReference type="Google" id="ProtNLM"/>
    </source>
</evidence>
<evidence type="ECO:0000313" key="2">
    <source>
        <dbReference type="Proteomes" id="UP000252118"/>
    </source>
</evidence>